<gene>
    <name evidence="1" type="ORF">SAMN02745220_03340</name>
</gene>
<evidence type="ECO:0000313" key="2">
    <source>
        <dbReference type="Proteomes" id="UP000184603"/>
    </source>
</evidence>
<name>A0A1M7YCD9_9BACT</name>
<keyword evidence="2" id="KW-1185">Reference proteome</keyword>
<protein>
    <submittedName>
        <fullName evidence="1">Uncharacterized protein</fullName>
    </submittedName>
</protein>
<dbReference type="EMBL" id="FRFE01000017">
    <property type="protein sequence ID" value="SHO50261.1"/>
    <property type="molecule type" value="Genomic_DNA"/>
</dbReference>
<organism evidence="1 2">
    <name type="scientific">Desulfopila aestuarii DSM 18488</name>
    <dbReference type="NCBI Taxonomy" id="1121416"/>
    <lineage>
        <taxon>Bacteria</taxon>
        <taxon>Pseudomonadati</taxon>
        <taxon>Thermodesulfobacteriota</taxon>
        <taxon>Desulfobulbia</taxon>
        <taxon>Desulfobulbales</taxon>
        <taxon>Desulfocapsaceae</taxon>
        <taxon>Desulfopila</taxon>
    </lineage>
</organism>
<evidence type="ECO:0000313" key="1">
    <source>
        <dbReference type="EMBL" id="SHO50261.1"/>
    </source>
</evidence>
<dbReference type="Proteomes" id="UP000184603">
    <property type="component" value="Unassembled WGS sequence"/>
</dbReference>
<proteinExistence type="predicted"/>
<reference evidence="1 2" key="1">
    <citation type="submission" date="2016-12" db="EMBL/GenBank/DDBJ databases">
        <authorList>
            <person name="Song W.-J."/>
            <person name="Kurnit D.M."/>
        </authorList>
    </citation>
    <scope>NUCLEOTIDE SEQUENCE [LARGE SCALE GENOMIC DNA]</scope>
    <source>
        <strain evidence="1 2">DSM 18488</strain>
    </source>
</reference>
<accession>A0A1M7YCD9</accession>
<sequence length="82" mass="9185">MQVGLTDLNQIVLACKCDDIVFLQLFTPLGFHRSVQQNFSMLYSDLGFKAILDKVGNFQKLAEADGELFDNNRSCGGHSTIW</sequence>
<dbReference type="AlphaFoldDB" id="A0A1M7YCD9"/>